<name>F5YQM0_TREPZ</name>
<dbReference type="KEGG" id="tpi:TREPR_2714"/>
<dbReference type="HOGENOM" id="CLU_1824493_0_0_12"/>
<dbReference type="AlphaFoldDB" id="F5YQM0"/>
<proteinExistence type="predicted"/>
<protein>
    <submittedName>
        <fullName evidence="1">Uncharacterized protein</fullName>
    </submittedName>
</protein>
<organism evidence="1 2">
    <name type="scientific">Treponema primitia (strain ATCC BAA-887 / DSM 12427 / ZAS-2)</name>
    <dbReference type="NCBI Taxonomy" id="545694"/>
    <lineage>
        <taxon>Bacteria</taxon>
        <taxon>Pseudomonadati</taxon>
        <taxon>Spirochaetota</taxon>
        <taxon>Spirochaetia</taxon>
        <taxon>Spirochaetales</taxon>
        <taxon>Treponemataceae</taxon>
        <taxon>Treponema</taxon>
    </lineage>
</organism>
<gene>
    <name evidence="1" type="ordered locus">TREPR_2714</name>
</gene>
<reference evidence="1 2" key="2">
    <citation type="journal article" date="2011" name="ISME J.">
        <title>RNA-seq reveals cooperative metabolic interactions between two termite-gut spirochete species in co-culture.</title>
        <authorList>
            <person name="Rosenthal A.Z."/>
            <person name="Matson E.G."/>
            <person name="Eldar A."/>
            <person name="Leadbetter J.R."/>
        </authorList>
    </citation>
    <scope>NUCLEOTIDE SEQUENCE [LARGE SCALE GENOMIC DNA]</scope>
    <source>
        <strain evidence="2">ATCC BAA-887 / DSM 12427 / ZAS-2</strain>
    </source>
</reference>
<evidence type="ECO:0000313" key="2">
    <source>
        <dbReference type="Proteomes" id="UP000009223"/>
    </source>
</evidence>
<dbReference type="Proteomes" id="UP000009223">
    <property type="component" value="Chromosome"/>
</dbReference>
<accession>F5YQM0</accession>
<keyword evidence="2" id="KW-1185">Reference proteome</keyword>
<dbReference type="STRING" id="545694.TREPR_2714"/>
<sequence>MDSFGKHTFLPFFCLLYVCISPLNTGLLFAENTIVPFDEKKALNFSGKYNMGIFQQQAAGYRTGKPWDIGFGIRYKSIAAQLYMPIAFNNDSFDVALNFYFEKMYYETFIKHYKNFYNGDDKTGEHENVGLDIMSGGIMAS</sequence>
<dbReference type="EMBL" id="CP001843">
    <property type="protein sequence ID" value="AEF85666.1"/>
    <property type="molecule type" value="Genomic_DNA"/>
</dbReference>
<evidence type="ECO:0000313" key="1">
    <source>
        <dbReference type="EMBL" id="AEF85666.1"/>
    </source>
</evidence>
<reference evidence="2" key="1">
    <citation type="submission" date="2009-12" db="EMBL/GenBank/DDBJ databases">
        <title>Complete sequence of Treponema primitia strain ZAS-2.</title>
        <authorList>
            <person name="Tetu S.G."/>
            <person name="Matson E."/>
            <person name="Ren Q."/>
            <person name="Seshadri R."/>
            <person name="Elbourne L."/>
            <person name="Hassan K.A."/>
            <person name="Durkin A."/>
            <person name="Radune D."/>
            <person name="Mohamoud Y."/>
            <person name="Shay R."/>
            <person name="Jin S."/>
            <person name="Zhang X."/>
            <person name="Lucey K."/>
            <person name="Ballor N.R."/>
            <person name="Ottesen E."/>
            <person name="Rosenthal R."/>
            <person name="Allen A."/>
            <person name="Leadbetter J.R."/>
            <person name="Paulsen I.T."/>
        </authorList>
    </citation>
    <scope>NUCLEOTIDE SEQUENCE [LARGE SCALE GENOMIC DNA]</scope>
    <source>
        <strain evidence="2">ATCC BAA-887 / DSM 12427 / ZAS-2</strain>
    </source>
</reference>